<accession>A0A174BT38</accession>
<protein>
    <submittedName>
        <fullName evidence="2">Uncharacterized protein</fullName>
    </submittedName>
</protein>
<evidence type="ECO:0000256" key="1">
    <source>
        <dbReference type="SAM" id="Coils"/>
    </source>
</evidence>
<dbReference type="EMBL" id="CYZX01000004">
    <property type="protein sequence ID" value="CUO03329.1"/>
    <property type="molecule type" value="Genomic_DNA"/>
</dbReference>
<evidence type="ECO:0000313" key="2">
    <source>
        <dbReference type="EMBL" id="CUO03329.1"/>
    </source>
</evidence>
<evidence type="ECO:0000313" key="3">
    <source>
        <dbReference type="Proteomes" id="UP000095594"/>
    </source>
</evidence>
<dbReference type="Proteomes" id="UP000095594">
    <property type="component" value="Unassembled WGS sequence"/>
</dbReference>
<keyword evidence="1" id="KW-0175">Coiled coil</keyword>
<sequence length="310" mass="35776">MLKEINEKLIKLKEDIALKNVLEKKLETLNLQFDKDKKELNELEIKLKKEHKDVEKLEKLSFANIIATVMKNKSEKLEKEQQEYIMAKIKYDEFSSKLELLKENIESVKSRLETLKYCENEYKVLLNKKLELIKLYGDEEKKSKLAMIESEIDENLLEKKEIEEAISVGKDLLIAANSAKNSLESAKNWGIFDIAGGDMLSSIAKHNKINDAEVHFRRVSSLISRFNKELGDIKFEGLTFSSTTIAFDIFFDNIFTDFSVQSKINSSLDNVRRLICRVENILGTLNGKKVSINSRIANLRKNYDSIIENI</sequence>
<reference evidence="2 3" key="1">
    <citation type="submission" date="2015-09" db="EMBL/GenBank/DDBJ databases">
        <authorList>
            <consortium name="Pathogen Informatics"/>
        </authorList>
    </citation>
    <scope>NUCLEOTIDE SEQUENCE [LARGE SCALE GENOMIC DNA]</scope>
    <source>
        <strain evidence="2 3">2789STDY5834856</strain>
    </source>
</reference>
<dbReference type="AlphaFoldDB" id="A0A174BT38"/>
<name>A0A174BT38_9CLOT</name>
<gene>
    <name evidence="2" type="ORF">ERS852471_00852</name>
</gene>
<feature type="coiled-coil region" evidence="1">
    <location>
        <begin position="19"/>
        <end position="111"/>
    </location>
</feature>
<dbReference type="OrthoDB" id="3540923at2"/>
<organism evidence="2 3">
    <name type="scientific">Clostridium disporicum</name>
    <dbReference type="NCBI Taxonomy" id="84024"/>
    <lineage>
        <taxon>Bacteria</taxon>
        <taxon>Bacillati</taxon>
        <taxon>Bacillota</taxon>
        <taxon>Clostridia</taxon>
        <taxon>Eubacteriales</taxon>
        <taxon>Clostridiaceae</taxon>
        <taxon>Clostridium</taxon>
    </lineage>
</organism>
<dbReference type="RefSeq" id="WP_055264254.1">
    <property type="nucleotide sequence ID" value="NZ_CABIXQ010000004.1"/>
</dbReference>
<proteinExistence type="predicted"/>